<dbReference type="EMBL" id="NKXS01002253">
    <property type="protein sequence ID" value="PIN14553.1"/>
    <property type="molecule type" value="Genomic_DNA"/>
</dbReference>
<evidence type="ECO:0000313" key="1">
    <source>
        <dbReference type="EMBL" id="PIN14553.1"/>
    </source>
</evidence>
<dbReference type="Proteomes" id="UP000231279">
    <property type="component" value="Unassembled WGS sequence"/>
</dbReference>
<reference evidence="2" key="1">
    <citation type="journal article" date="2018" name="Gigascience">
        <title>Genome assembly of the Pink Ipe (Handroanthus impetiginosus, Bignoniaceae), a highly valued, ecologically keystone Neotropical timber forest tree.</title>
        <authorList>
            <person name="Silva-Junior O.B."/>
            <person name="Grattapaglia D."/>
            <person name="Novaes E."/>
            <person name="Collevatti R.G."/>
        </authorList>
    </citation>
    <scope>NUCLEOTIDE SEQUENCE [LARGE SCALE GENOMIC DNA]</scope>
    <source>
        <strain evidence="2">cv. UFG-1</strain>
    </source>
</reference>
<evidence type="ECO:0000313" key="2">
    <source>
        <dbReference type="Proteomes" id="UP000231279"/>
    </source>
</evidence>
<comment type="caution">
    <text evidence="1">The sequence shown here is derived from an EMBL/GenBank/DDBJ whole genome shotgun (WGS) entry which is preliminary data.</text>
</comment>
<dbReference type="AlphaFoldDB" id="A0A2G9HAQ4"/>
<keyword evidence="2" id="KW-1185">Reference proteome</keyword>
<accession>A0A2G9HAQ4</accession>
<proteinExistence type="predicted"/>
<name>A0A2G9HAQ4_9LAMI</name>
<sequence>MENAKARILKPLKPLCSKLANIKGLMIMKNNKVGPIVGNNKNDHGFNLDRRDNEYLEARRAVLSSYHLSYGHGLRQKMKRLFKRLSRDAVSSIPQTLIGVKVYKFTLGCPWSSGVLVFRCFLPHLKCRI</sequence>
<gene>
    <name evidence="1" type="ORF">CDL12_12814</name>
</gene>
<organism evidence="1 2">
    <name type="scientific">Handroanthus impetiginosus</name>
    <dbReference type="NCBI Taxonomy" id="429701"/>
    <lineage>
        <taxon>Eukaryota</taxon>
        <taxon>Viridiplantae</taxon>
        <taxon>Streptophyta</taxon>
        <taxon>Embryophyta</taxon>
        <taxon>Tracheophyta</taxon>
        <taxon>Spermatophyta</taxon>
        <taxon>Magnoliopsida</taxon>
        <taxon>eudicotyledons</taxon>
        <taxon>Gunneridae</taxon>
        <taxon>Pentapetalae</taxon>
        <taxon>asterids</taxon>
        <taxon>lamiids</taxon>
        <taxon>Lamiales</taxon>
        <taxon>Bignoniaceae</taxon>
        <taxon>Crescentiina</taxon>
        <taxon>Tabebuia alliance</taxon>
        <taxon>Handroanthus</taxon>
    </lineage>
</organism>
<protein>
    <submittedName>
        <fullName evidence="1">Uncharacterized protein</fullName>
    </submittedName>
</protein>
<dbReference type="OrthoDB" id="1653623at2759"/>